<evidence type="ECO:0000313" key="10">
    <source>
        <dbReference type="EMBL" id="EPY25819.1"/>
    </source>
</evidence>
<comment type="caution">
    <text evidence="10">The sequence shown here is derived from an EMBL/GenBank/DDBJ whole genome shotgun (WGS) entry which is preliminary data.</text>
</comment>
<feature type="domain" description="Protein kinase" evidence="9">
    <location>
        <begin position="1"/>
        <end position="186"/>
    </location>
</feature>
<proteinExistence type="predicted"/>
<keyword evidence="5 7" id="KW-0067">ATP-binding</keyword>
<keyword evidence="2" id="KW-0808">Transferase</keyword>
<keyword evidence="4 10" id="KW-0418">Kinase</keyword>
<evidence type="ECO:0000256" key="6">
    <source>
        <dbReference type="PIRSR" id="PIRSR630616-1"/>
    </source>
</evidence>
<gene>
    <name evidence="11" type="ORF">STCU_04031</name>
    <name evidence="10" type="ORF">STCU_06461</name>
</gene>
<dbReference type="Proteomes" id="UP000015354">
    <property type="component" value="Unassembled WGS sequence"/>
</dbReference>
<keyword evidence="3 7" id="KW-0547">Nucleotide-binding</keyword>
<reference evidence="10 12" key="1">
    <citation type="journal article" date="2013" name="PLoS ONE">
        <title>Predicting the Proteins of Angomonas deanei, Strigomonas culicis and Their Respective Endosymbionts Reveals New Aspects of the Trypanosomatidae Family.</title>
        <authorList>
            <person name="Motta M.C."/>
            <person name="Martins A.C."/>
            <person name="de Souza S.S."/>
            <person name="Catta-Preta C.M."/>
            <person name="Silva R."/>
            <person name="Klein C.C."/>
            <person name="de Almeida L.G."/>
            <person name="de Lima Cunha O."/>
            <person name="Ciapina L.P."/>
            <person name="Brocchi M."/>
            <person name="Colabardini A.C."/>
            <person name="de Araujo Lima B."/>
            <person name="Machado C.R."/>
            <person name="de Almeida Soares C.M."/>
            <person name="Probst C.M."/>
            <person name="de Menezes C.B."/>
            <person name="Thompson C.E."/>
            <person name="Bartholomeu D.C."/>
            <person name="Gradia D.F."/>
            <person name="Pavoni D.P."/>
            <person name="Grisard E.C."/>
            <person name="Fantinatti-Garboggini F."/>
            <person name="Marchini F.K."/>
            <person name="Rodrigues-Luiz G.F."/>
            <person name="Wagner G."/>
            <person name="Goldman G.H."/>
            <person name="Fietto J.L."/>
            <person name="Elias M.C."/>
            <person name="Goldman M.H."/>
            <person name="Sagot M.F."/>
            <person name="Pereira M."/>
            <person name="Stoco P.H."/>
            <person name="de Mendonca-Neto R.P."/>
            <person name="Teixeira S.M."/>
            <person name="Maciel T.E."/>
            <person name="de Oliveira Mendes T.A."/>
            <person name="Urmenyi T.P."/>
            <person name="de Souza W."/>
            <person name="Schenkman S."/>
            <person name="de Vasconcelos A.T."/>
        </authorList>
    </citation>
    <scope>NUCLEOTIDE SEQUENCE [LARGE SCALE GENOMIC DNA]</scope>
</reference>
<feature type="active site" description="Proton acceptor" evidence="6">
    <location>
        <position position="44"/>
    </location>
</feature>
<reference evidence="10" key="2">
    <citation type="submission" date="2013-03" db="EMBL/GenBank/DDBJ databases">
        <authorList>
            <person name="Motta M.C.M."/>
            <person name="Martins A.C.A."/>
            <person name="Preta C.M.C.C."/>
            <person name="Silva R."/>
            <person name="de Souza S.S."/>
            <person name="Klein C.C."/>
            <person name="de Almeida L.G.P."/>
            <person name="Cunha O.L."/>
            <person name="Colabardini A.C."/>
            <person name="Lima B.A."/>
            <person name="Machado C.R."/>
            <person name="Soares C.M.A."/>
            <person name="de Menezes C.B.A."/>
            <person name="Bartolomeu D.C."/>
            <person name="Grisard E.C."/>
            <person name="Fantinatti-Garboggini F."/>
            <person name="Rodrigues-Luiz G.F."/>
            <person name="Wagner G."/>
            <person name="Goldman G.H."/>
            <person name="Fietto J.L.R."/>
            <person name="Ciapina L.P."/>
            <person name="Brocchi M."/>
            <person name="Elias M.C."/>
            <person name="Goldman M.H.S."/>
            <person name="Sagot M.-F."/>
            <person name="Pereira M."/>
            <person name="Stoco P.H."/>
            <person name="Teixeira S.M.R."/>
            <person name="de Mendonca-Neto R.P."/>
            <person name="Maciel T.E.F."/>
            <person name="Mendes T.A.O."/>
            <person name="Urmenyi T.P."/>
            <person name="Teixeira M.M.G."/>
            <person name="de Camargo E.F.P."/>
            <person name="de Sousa W."/>
            <person name="Schenkman S."/>
            <person name="de Vasconcelos A.T.R."/>
        </authorList>
    </citation>
    <scope>NUCLEOTIDE SEQUENCE</scope>
</reference>
<evidence type="ECO:0000256" key="5">
    <source>
        <dbReference type="ARBA" id="ARBA00022840"/>
    </source>
</evidence>
<evidence type="ECO:0000256" key="7">
    <source>
        <dbReference type="PIRSR" id="PIRSR630616-2"/>
    </source>
</evidence>
<evidence type="ECO:0000256" key="3">
    <source>
        <dbReference type="ARBA" id="ARBA00022741"/>
    </source>
</evidence>
<dbReference type="GO" id="GO:0004674">
    <property type="term" value="F:protein serine/threonine kinase activity"/>
    <property type="evidence" value="ECO:0007669"/>
    <property type="project" value="UniProtKB-KW"/>
</dbReference>
<feature type="cross-link" description="Glycyl lysine isopeptide (Lys-Gly) (interchain with G-Cter in SUMO2)" evidence="8">
    <location>
        <position position="46"/>
    </location>
</feature>
<keyword evidence="1" id="KW-0723">Serine/threonine-protein kinase</keyword>
<dbReference type="AlphaFoldDB" id="S9UAP2"/>
<evidence type="ECO:0000313" key="11">
    <source>
        <dbReference type="EMBL" id="EPY30509.1"/>
    </source>
</evidence>
<dbReference type="Pfam" id="PF00069">
    <property type="entry name" value="Pkinase"/>
    <property type="match status" value="1"/>
</dbReference>
<dbReference type="PROSITE" id="PS50011">
    <property type="entry name" value="PROTEIN_KINASE_DOM"/>
    <property type="match status" value="1"/>
</dbReference>
<dbReference type="EMBL" id="ATMH01004031">
    <property type="protein sequence ID" value="EPY30509.1"/>
    <property type="molecule type" value="Genomic_DNA"/>
</dbReference>
<evidence type="ECO:0000313" key="12">
    <source>
        <dbReference type="Proteomes" id="UP000015354"/>
    </source>
</evidence>
<dbReference type="SMART" id="SM00220">
    <property type="entry name" value="S_TKc"/>
    <property type="match status" value="1"/>
</dbReference>
<feature type="binding site" evidence="7">
    <location>
        <position position="64"/>
    </location>
    <ligand>
        <name>ATP</name>
        <dbReference type="ChEBI" id="CHEBI:30616"/>
    </ligand>
</feature>
<dbReference type="PANTHER" id="PTHR24350">
    <property type="entry name" value="SERINE/THREONINE-PROTEIN KINASE IAL-RELATED"/>
    <property type="match status" value="1"/>
</dbReference>
<organism evidence="10 12">
    <name type="scientific">Strigomonas culicis</name>
    <dbReference type="NCBI Taxonomy" id="28005"/>
    <lineage>
        <taxon>Eukaryota</taxon>
        <taxon>Discoba</taxon>
        <taxon>Euglenozoa</taxon>
        <taxon>Kinetoplastea</taxon>
        <taxon>Metakinetoplastina</taxon>
        <taxon>Trypanosomatida</taxon>
        <taxon>Trypanosomatidae</taxon>
        <taxon>Strigomonadinae</taxon>
        <taxon>Strigomonas</taxon>
    </lineage>
</organism>
<dbReference type="InterPro" id="IPR030616">
    <property type="entry name" value="Aur-like"/>
</dbReference>
<dbReference type="InterPro" id="IPR008271">
    <property type="entry name" value="Ser/Thr_kinase_AS"/>
</dbReference>
<feature type="binding site" evidence="7">
    <location>
        <begin position="48"/>
        <end position="49"/>
    </location>
    <ligand>
        <name>ATP</name>
        <dbReference type="ChEBI" id="CHEBI:30616"/>
    </ligand>
</feature>
<evidence type="ECO:0000256" key="2">
    <source>
        <dbReference type="ARBA" id="ARBA00022679"/>
    </source>
</evidence>
<keyword evidence="12" id="KW-1185">Reference proteome</keyword>
<dbReference type="InterPro" id="IPR011009">
    <property type="entry name" value="Kinase-like_dom_sf"/>
</dbReference>
<evidence type="ECO:0000256" key="1">
    <source>
        <dbReference type="ARBA" id="ARBA00022527"/>
    </source>
</evidence>
<dbReference type="OrthoDB" id="40902at2759"/>
<evidence type="ECO:0000259" key="9">
    <source>
        <dbReference type="PROSITE" id="PS50011"/>
    </source>
</evidence>
<evidence type="ECO:0000256" key="8">
    <source>
        <dbReference type="PIRSR" id="PIRSR630616-3"/>
    </source>
</evidence>
<dbReference type="PROSITE" id="PS00108">
    <property type="entry name" value="PROTEIN_KINASE_ST"/>
    <property type="match status" value="1"/>
</dbReference>
<dbReference type="InterPro" id="IPR000719">
    <property type="entry name" value="Prot_kinase_dom"/>
</dbReference>
<dbReference type="SUPFAM" id="SSF56112">
    <property type="entry name" value="Protein kinase-like (PK-like)"/>
    <property type="match status" value="1"/>
</dbReference>
<accession>S9UAP2</accession>
<dbReference type="EMBL" id="ATMH01006461">
    <property type="protein sequence ID" value="EPY25819.1"/>
    <property type="molecule type" value="Genomic_DNA"/>
</dbReference>
<sequence>MKGGTLFELLTTGGPLPEDRAGRLTYQLLQGLDHLHKSGVMHRDIKPENLFFRSGARDVIVIGDFGFATTEIPSTGYMGSPQYSAPELALIGLHRDEASALKAMYNEKCDLWSIGVVLFVMLTGLLPFDGLTPNEVFTSVVKNTMPFNKPACRAITPSAKQFILSLTASNPSKRPTATAALRSPWLSAYKY</sequence>
<protein>
    <submittedName>
        <fullName evidence="10">Protein kinase</fullName>
    </submittedName>
</protein>
<name>S9UAP2_9TRYP</name>
<dbReference type="GO" id="GO:0005524">
    <property type="term" value="F:ATP binding"/>
    <property type="evidence" value="ECO:0007669"/>
    <property type="project" value="UniProtKB-KW"/>
</dbReference>
<dbReference type="Gene3D" id="1.10.510.10">
    <property type="entry name" value="Transferase(Phosphotransferase) domain 1"/>
    <property type="match status" value="1"/>
</dbReference>
<evidence type="ECO:0000256" key="4">
    <source>
        <dbReference type="ARBA" id="ARBA00022777"/>
    </source>
</evidence>